<keyword evidence="3" id="KW-0328">Glycosyltransferase</keyword>
<protein>
    <recommendedName>
        <fullName evidence="10">Glycosyltransferase 8 domain-containing protein 1</fullName>
    </recommendedName>
</protein>
<dbReference type="InterPro" id="IPR002495">
    <property type="entry name" value="Glyco_trans_8"/>
</dbReference>
<dbReference type="SUPFAM" id="SSF53448">
    <property type="entry name" value="Nucleotide-diphospho-sugar transferases"/>
    <property type="match status" value="1"/>
</dbReference>
<keyword evidence="9" id="KW-0325">Glycoprotein</keyword>
<evidence type="ECO:0000313" key="12">
    <source>
        <dbReference type="Proteomes" id="UP000694395"/>
    </source>
</evidence>
<keyword evidence="6" id="KW-0735">Signal-anchor</keyword>
<sequence length="185" mass="21456">DKRDTYEYDIFAGDIQGLFDTSLKSGHAAALSDDSDSASTKDIVRGAGNQKAIEKLGMSANTCSFNPGVIVANLTEWKHHNITSQLEHWMELNTCTVRLWQSITTPPLIDPMWHIRNIQYCSIFWGYWCWKLLLSQVCESCQTPHWNEHYKPWFRTSSFTEVWDKWYIQDPTGKFHPVQKHTGDK</sequence>
<reference evidence="11" key="1">
    <citation type="submission" date="2020-07" db="EMBL/GenBank/DDBJ databases">
        <title>A long reads based de novo assembly of the rainbow trout Arlee double haploid line genome.</title>
        <authorList>
            <person name="Gao G."/>
            <person name="Palti Y."/>
        </authorList>
    </citation>
    <scope>NUCLEOTIDE SEQUENCE [LARGE SCALE GENOMIC DNA]</scope>
</reference>
<evidence type="ECO:0000313" key="11">
    <source>
        <dbReference type="Ensembl" id="ENSOMYP00000061125.1"/>
    </source>
</evidence>
<comment type="subcellular location">
    <subcellularLocation>
        <location evidence="1">Membrane</location>
        <topology evidence="1">Single-pass type II membrane protein</topology>
    </subcellularLocation>
</comment>
<evidence type="ECO:0000256" key="6">
    <source>
        <dbReference type="ARBA" id="ARBA00022968"/>
    </source>
</evidence>
<evidence type="ECO:0000256" key="8">
    <source>
        <dbReference type="ARBA" id="ARBA00023136"/>
    </source>
</evidence>
<keyword evidence="8" id="KW-0472">Membrane</keyword>
<evidence type="ECO:0000256" key="4">
    <source>
        <dbReference type="ARBA" id="ARBA00022679"/>
    </source>
</evidence>
<dbReference type="InterPro" id="IPR029044">
    <property type="entry name" value="Nucleotide-diphossugar_trans"/>
</dbReference>
<dbReference type="GO" id="GO:0005794">
    <property type="term" value="C:Golgi apparatus"/>
    <property type="evidence" value="ECO:0007669"/>
    <property type="project" value="TreeGrafter"/>
</dbReference>
<keyword evidence="5" id="KW-0812">Transmembrane</keyword>
<dbReference type="InterPro" id="IPR050748">
    <property type="entry name" value="Glycosyltrans_8_dom-fam"/>
</dbReference>
<accession>A0A8C7S1R7</accession>
<evidence type="ECO:0000256" key="7">
    <source>
        <dbReference type="ARBA" id="ARBA00022989"/>
    </source>
</evidence>
<dbReference type="GO" id="GO:0016020">
    <property type="term" value="C:membrane"/>
    <property type="evidence" value="ECO:0007669"/>
    <property type="project" value="UniProtKB-SubCell"/>
</dbReference>
<keyword evidence="7" id="KW-1133">Transmembrane helix</keyword>
<dbReference type="PANTHER" id="PTHR13778">
    <property type="entry name" value="GLYCOSYLTRANSFERASE 8 DOMAIN-CONTAINING PROTEIN"/>
    <property type="match status" value="1"/>
</dbReference>
<dbReference type="Proteomes" id="UP000694395">
    <property type="component" value="Chromosome 17"/>
</dbReference>
<dbReference type="Ensembl" id="ENSOMYT00000066537.2">
    <property type="protein sequence ID" value="ENSOMYP00000061125.1"/>
    <property type="gene ID" value="ENSOMYG00000028239.2"/>
</dbReference>
<reference evidence="11" key="2">
    <citation type="submission" date="2025-08" db="UniProtKB">
        <authorList>
            <consortium name="Ensembl"/>
        </authorList>
    </citation>
    <scope>IDENTIFICATION</scope>
</reference>
<dbReference type="GeneTree" id="ENSGT00940000159273"/>
<dbReference type="AlphaFoldDB" id="A0A8C7S1R7"/>
<evidence type="ECO:0000256" key="9">
    <source>
        <dbReference type="ARBA" id="ARBA00023180"/>
    </source>
</evidence>
<evidence type="ECO:0000256" key="5">
    <source>
        <dbReference type="ARBA" id="ARBA00022692"/>
    </source>
</evidence>
<keyword evidence="12" id="KW-1185">Reference proteome</keyword>
<evidence type="ECO:0000256" key="3">
    <source>
        <dbReference type="ARBA" id="ARBA00022676"/>
    </source>
</evidence>
<comment type="similarity">
    <text evidence="2">Belongs to the glycosyltransferase 8 family.</text>
</comment>
<reference evidence="11" key="3">
    <citation type="submission" date="2025-09" db="UniProtKB">
        <authorList>
            <consortium name="Ensembl"/>
        </authorList>
    </citation>
    <scope>IDENTIFICATION</scope>
</reference>
<dbReference type="GO" id="GO:0008194">
    <property type="term" value="F:UDP-glycosyltransferase activity"/>
    <property type="evidence" value="ECO:0007669"/>
    <property type="project" value="UniProtKB-ARBA"/>
</dbReference>
<evidence type="ECO:0000256" key="2">
    <source>
        <dbReference type="ARBA" id="ARBA00006351"/>
    </source>
</evidence>
<dbReference type="PANTHER" id="PTHR13778:SF3">
    <property type="entry name" value="GLYCOSYLTRANSFERASE 8 DOMAIN-CONTAINING PROTEIN 1"/>
    <property type="match status" value="1"/>
</dbReference>
<evidence type="ECO:0000256" key="1">
    <source>
        <dbReference type="ARBA" id="ARBA00004606"/>
    </source>
</evidence>
<proteinExistence type="inferred from homology"/>
<dbReference type="Gene3D" id="3.90.550.10">
    <property type="entry name" value="Spore Coat Polysaccharide Biosynthesis Protein SpsA, Chain A"/>
    <property type="match status" value="1"/>
</dbReference>
<organism evidence="11 12">
    <name type="scientific">Oncorhynchus mykiss</name>
    <name type="common">Rainbow trout</name>
    <name type="synonym">Salmo gairdneri</name>
    <dbReference type="NCBI Taxonomy" id="8022"/>
    <lineage>
        <taxon>Eukaryota</taxon>
        <taxon>Metazoa</taxon>
        <taxon>Chordata</taxon>
        <taxon>Craniata</taxon>
        <taxon>Vertebrata</taxon>
        <taxon>Euteleostomi</taxon>
        <taxon>Actinopterygii</taxon>
        <taxon>Neopterygii</taxon>
        <taxon>Teleostei</taxon>
        <taxon>Protacanthopterygii</taxon>
        <taxon>Salmoniformes</taxon>
        <taxon>Salmonidae</taxon>
        <taxon>Salmoninae</taxon>
        <taxon>Oncorhynchus</taxon>
    </lineage>
</organism>
<dbReference type="Pfam" id="PF01501">
    <property type="entry name" value="Glyco_transf_8"/>
    <property type="match status" value="1"/>
</dbReference>
<name>A0A8C7S1R7_ONCMY</name>
<keyword evidence="4" id="KW-0808">Transferase</keyword>
<evidence type="ECO:0000256" key="10">
    <source>
        <dbReference type="ARBA" id="ARBA00041022"/>
    </source>
</evidence>